<keyword evidence="1" id="KW-1133">Transmembrane helix</keyword>
<comment type="caution">
    <text evidence="2">The sequence shown here is derived from an EMBL/GenBank/DDBJ whole genome shotgun (WGS) entry which is preliminary data.</text>
</comment>
<organism evidence="2 3">
    <name type="scientific">Streptomonospora nanhaiensis</name>
    <dbReference type="NCBI Taxonomy" id="1323731"/>
    <lineage>
        <taxon>Bacteria</taxon>
        <taxon>Bacillati</taxon>
        <taxon>Actinomycetota</taxon>
        <taxon>Actinomycetes</taxon>
        <taxon>Streptosporangiales</taxon>
        <taxon>Nocardiopsidaceae</taxon>
        <taxon>Streptomonospora</taxon>
    </lineage>
</organism>
<keyword evidence="1" id="KW-0472">Membrane</keyword>
<dbReference type="RefSeq" id="WP_179769128.1">
    <property type="nucleotide sequence ID" value="NZ_JACCFO010000001.1"/>
</dbReference>
<dbReference type="InterPro" id="IPR046095">
    <property type="entry name" value="DUF6113"/>
</dbReference>
<evidence type="ECO:0000313" key="3">
    <source>
        <dbReference type="Proteomes" id="UP000575985"/>
    </source>
</evidence>
<dbReference type="EMBL" id="JACCFO010000001">
    <property type="protein sequence ID" value="NYI97867.1"/>
    <property type="molecule type" value="Genomic_DNA"/>
</dbReference>
<evidence type="ECO:0000256" key="1">
    <source>
        <dbReference type="SAM" id="Phobius"/>
    </source>
</evidence>
<feature type="transmembrane region" description="Helical" evidence="1">
    <location>
        <begin position="65"/>
        <end position="85"/>
    </location>
</feature>
<keyword evidence="1" id="KW-0812">Transmembrane</keyword>
<evidence type="ECO:0000313" key="2">
    <source>
        <dbReference type="EMBL" id="NYI97867.1"/>
    </source>
</evidence>
<sequence>MPAQPPATPPTDARSAQASPGALRRAAEPAVTALAYASLALLGAAVGLGGSVFAGWLAYLWAAGAAGQGVAAVTLVAVLGLMFAGCRAAGWGMGTRLGALLPALGWAAAVFSLVLVRAGGDIVLTSSVAAYGYLFGGIAAVGMAVVLTDPGR</sequence>
<feature type="transmembrane region" description="Helical" evidence="1">
    <location>
        <begin position="97"/>
        <end position="116"/>
    </location>
</feature>
<keyword evidence="3" id="KW-1185">Reference proteome</keyword>
<dbReference type="AlphaFoldDB" id="A0A853BTN1"/>
<accession>A0A853BTN1</accession>
<feature type="transmembrane region" description="Helical" evidence="1">
    <location>
        <begin position="128"/>
        <end position="147"/>
    </location>
</feature>
<proteinExistence type="predicted"/>
<protein>
    <submittedName>
        <fullName evidence="2">Uncharacterized protein</fullName>
    </submittedName>
</protein>
<gene>
    <name evidence="2" type="ORF">HNR12_004144</name>
</gene>
<dbReference type="Pfam" id="PF19608">
    <property type="entry name" value="DUF6113"/>
    <property type="match status" value="1"/>
</dbReference>
<reference evidence="2 3" key="1">
    <citation type="submission" date="2020-07" db="EMBL/GenBank/DDBJ databases">
        <title>Sequencing the genomes of 1000 actinobacteria strains.</title>
        <authorList>
            <person name="Klenk H.-P."/>
        </authorList>
    </citation>
    <scope>NUCLEOTIDE SEQUENCE [LARGE SCALE GENOMIC DNA]</scope>
    <source>
        <strain evidence="2 3">DSM 45927</strain>
    </source>
</reference>
<feature type="transmembrane region" description="Helical" evidence="1">
    <location>
        <begin position="33"/>
        <end position="59"/>
    </location>
</feature>
<dbReference type="Proteomes" id="UP000575985">
    <property type="component" value="Unassembled WGS sequence"/>
</dbReference>
<name>A0A853BTN1_9ACTN</name>